<evidence type="ECO:0000313" key="14">
    <source>
        <dbReference type="EMBL" id="MBN4066742.1"/>
    </source>
</evidence>
<dbReference type="InterPro" id="IPR006697">
    <property type="entry name" value="RecC"/>
</dbReference>
<dbReference type="InterPro" id="IPR011335">
    <property type="entry name" value="Restrct_endonuc-II-like"/>
</dbReference>
<sequence length="1163" mass="133212">MKSAAIVSNRVELLYEALKKALFSSSGVFTKRIIAVPSLAMRDWLKASLAEDPALEVFFGCDIVLLDRAVELLGQEVDEERKRVAEPFELTLKIHALLSQMVDQYDSMAVDEQERYTSLINYLHHAGTTSNDLTNLCSHLADLFLRYGLHGKEMVEFWTGEEGWQQKLWTSIFGTNGHWIPLYKQLALLTISPLAKETHVHLFVLSGLSKTHQDFFAHLADTLPVYYYVLSPCGMFWEDSLTKPETKRLFKYWDKKKAKESQLDELEEYLRDHNALLANFGRLGREYLLSLEETSAHIFSHYLLPKSIANLNAYSDLLPATFVQVDTQHPPTLLQAVQADMLLFRNPATPAPILFPEQENSIELHIAPSLHREVEILYHNLTSCIMQTHNTSSPIKPRDIIVMAPDIHLYLPYIYTIFNHPESILAFQIADLSLLTNNSLAKGLLHLFTLAKSRWDAVTLINLFEHLPFQQRHQLTPDDVQQIRSWIQTAGIRWGIDCTHRNQLLAQDAIVHQFEEGEEGATWQQGFRRLVNAFTIMDEDDEHSALHVEMLRGELLGKSIHLIESLYNDLKPLIDGTHLSIAKWREYLSLLLNTYFAPKGDSDEYRLLTKQIETLRTNDLSLNEQEFPFDLIRSHLEKSVSHEMHSIKDNNIQTIRFCSMLPMRAIPAKVVCLLGMHQGGFPRRDQKDSLNLMLVPSPKSSSSFGRVKAPGLDASQNTKDFRNRASGNPSIGYLPSRADYDRYLFLEALLSARQHLIISYPREDSNKEETHPSLLVSELMSYLDQGYTIADQHPSQALSVTHPTQGYHKSYFDQAEPRLKCFFNTSYSDALSYYQTEKKKPALFIPNIVKKPPPLSEQTVKKTITIHLAKLRQSIHSPLQTYFNETLSIYLNDKHRQLIESEEDFFLSPLMRYKLQKKALKQRLEEVINKSDQDSLLPLGPFKKAAINELTNSYQQIQRTLNEANISENDLFTIEFREGQKTATQETDKAWLLPPISLNLQGTPIDIVGKINDLSPQGMISISKHGPTQTLKSWPLLLALAEASQYIDIPSQLHFLPDNKKIIHPPSTERKVLWQGLIEYYLLSAKQPCPILPDWINLIVQGDDDALARKIRQTLLSQQWQDNIDEYLHWVLNNKPPPAKLIIEQWQQTLANAFSNALALQIN</sequence>
<evidence type="ECO:0000256" key="6">
    <source>
        <dbReference type="ARBA" id="ARBA00022839"/>
    </source>
</evidence>
<dbReference type="Gene3D" id="3.40.50.300">
    <property type="entry name" value="P-loop containing nucleotide triphosphate hydrolases"/>
    <property type="match status" value="2"/>
</dbReference>
<dbReference type="SUPFAM" id="SSF52980">
    <property type="entry name" value="Restriction endonuclease-like"/>
    <property type="match status" value="1"/>
</dbReference>
<dbReference type="InterPro" id="IPR027417">
    <property type="entry name" value="P-loop_NTPase"/>
</dbReference>
<dbReference type="PANTHER" id="PTHR30591">
    <property type="entry name" value="RECBCD ENZYME SUBUNIT RECC"/>
    <property type="match status" value="1"/>
</dbReference>
<gene>
    <name evidence="10" type="primary">recC</name>
    <name evidence="14" type="ORF">JYU14_01505</name>
</gene>
<dbReference type="HAMAP" id="MF_01486">
    <property type="entry name" value="RecC"/>
    <property type="match status" value="1"/>
</dbReference>
<keyword evidence="2 10" id="KW-0547">Nucleotide-binding</keyword>
<evidence type="ECO:0000256" key="2">
    <source>
        <dbReference type="ARBA" id="ARBA00022741"/>
    </source>
</evidence>
<dbReference type="SUPFAM" id="SSF52540">
    <property type="entry name" value="P-loop containing nucleoside triphosphate hydrolases"/>
    <property type="match status" value="2"/>
</dbReference>
<dbReference type="Proteomes" id="UP000722121">
    <property type="component" value="Unassembled WGS sequence"/>
</dbReference>
<dbReference type="Pfam" id="PF17946">
    <property type="entry name" value="RecC_C"/>
    <property type="match status" value="1"/>
</dbReference>
<dbReference type="Gene3D" id="1.10.10.160">
    <property type="match status" value="1"/>
</dbReference>
<keyword evidence="4 10" id="KW-0378">Hydrolase</keyword>
<evidence type="ECO:0000256" key="11">
    <source>
        <dbReference type="SAM" id="Coils"/>
    </source>
</evidence>
<keyword evidence="9 10" id="KW-0234">DNA repair</keyword>
<keyword evidence="8 10" id="KW-0238">DNA-binding</keyword>
<protein>
    <recommendedName>
        <fullName evidence="10">RecBCD enzyme subunit RecC</fullName>
    </recommendedName>
    <alternativeName>
        <fullName evidence="10">Exonuclease V subunit RecC</fullName>
        <shortName evidence="10">ExoV subunit RecC</shortName>
    </alternativeName>
    <alternativeName>
        <fullName evidence="10">Helicase/nuclease RecBCD subunit RecC</fullName>
    </alternativeName>
</protein>
<evidence type="ECO:0000256" key="10">
    <source>
        <dbReference type="HAMAP-Rule" id="MF_01486"/>
    </source>
</evidence>
<evidence type="ECO:0000313" key="15">
    <source>
        <dbReference type="Proteomes" id="UP000722121"/>
    </source>
</evidence>
<keyword evidence="3 10" id="KW-0227">DNA damage</keyword>
<dbReference type="PANTHER" id="PTHR30591:SF1">
    <property type="entry name" value="RECBCD ENZYME SUBUNIT RECC"/>
    <property type="match status" value="1"/>
</dbReference>
<feature type="domain" description="RecC C-terminal" evidence="13">
    <location>
        <begin position="865"/>
        <end position="1094"/>
    </location>
</feature>
<comment type="miscellaneous">
    <text evidence="10">In the RecBCD complex, RecB has a slow 3'-5' helicase, an exonuclease activity and loads RecA onto ssDNA, RecD has a fast 5'-3' helicase activity, while RecC stimulates the ATPase and processivity of the RecB helicase and contributes to recognition of the Chi site.</text>
</comment>
<dbReference type="EMBL" id="JAFITR010000020">
    <property type="protein sequence ID" value="MBN4066742.1"/>
    <property type="molecule type" value="Genomic_DNA"/>
</dbReference>
<comment type="subunit">
    <text evidence="10">Heterotrimer of RecB, RecC and RecD. All subunits contribute to DNA-binding.</text>
</comment>
<dbReference type="InterPro" id="IPR041500">
    <property type="entry name" value="RecC_C"/>
</dbReference>
<evidence type="ECO:0000256" key="5">
    <source>
        <dbReference type="ARBA" id="ARBA00022806"/>
    </source>
</evidence>
<keyword evidence="7 10" id="KW-0067">ATP-binding</keyword>
<keyword evidence="15" id="KW-1185">Reference proteome</keyword>
<accession>A0ABS3AUT8</accession>
<evidence type="ECO:0000256" key="3">
    <source>
        <dbReference type="ARBA" id="ARBA00022763"/>
    </source>
</evidence>
<dbReference type="Pfam" id="PF04257">
    <property type="entry name" value="Exonuc_V_gamma"/>
    <property type="match status" value="1"/>
</dbReference>
<dbReference type="PIRSF" id="PIRSF000980">
    <property type="entry name" value="RecC"/>
    <property type="match status" value="1"/>
</dbReference>
<keyword evidence="5 10" id="KW-0347">Helicase</keyword>
<dbReference type="InterPro" id="IPR013986">
    <property type="entry name" value="DExx_box_DNA_helicase_dom_sf"/>
</dbReference>
<evidence type="ECO:0000256" key="1">
    <source>
        <dbReference type="ARBA" id="ARBA00022722"/>
    </source>
</evidence>
<keyword evidence="11" id="KW-0175">Coiled coil</keyword>
<evidence type="ECO:0000256" key="8">
    <source>
        <dbReference type="ARBA" id="ARBA00023125"/>
    </source>
</evidence>
<name>A0ABS3AUT8_9BACT</name>
<keyword evidence="6 10" id="KW-0269">Exonuclease</keyword>
<feature type="coiled-coil region" evidence="11">
    <location>
        <begin position="910"/>
        <end position="967"/>
    </location>
</feature>
<feature type="region of interest" description="Disordered" evidence="12">
    <location>
        <begin position="701"/>
        <end position="724"/>
    </location>
</feature>
<comment type="function">
    <text evidence="10">A helicase/nuclease that prepares dsDNA breaks (DSB) for recombinational DNA repair. Binds to DSBs and unwinds DNA via a highly rapid and processive ATP-dependent bidirectional helicase activity. Unwinds dsDNA until it encounters a Chi (crossover hotspot instigator) sequence from the 3' direction. Cuts ssDNA a few nucleotides 3' to the Chi site. The properties and activities of the enzyme are changed at Chi. The Chi-altered holoenzyme produces a long 3'-ssDNA overhang and facilitates RecA-binding to the ssDNA for homologous DNA recombination and repair. Holoenzyme degrades any linearized DNA that is unable to undergo homologous recombination. In the holoenzyme this subunit recognizes the wild-type Chi sequence, and when added to isolated RecB increases its ATP-dependent helicase processivity.</text>
</comment>
<dbReference type="Gene3D" id="3.40.50.10930">
    <property type="match status" value="1"/>
</dbReference>
<evidence type="ECO:0000256" key="9">
    <source>
        <dbReference type="ARBA" id="ARBA00023204"/>
    </source>
</evidence>
<evidence type="ECO:0000256" key="12">
    <source>
        <dbReference type="SAM" id="MobiDB-lite"/>
    </source>
</evidence>
<evidence type="ECO:0000259" key="13">
    <source>
        <dbReference type="Pfam" id="PF17946"/>
    </source>
</evidence>
<reference evidence="14 15" key="1">
    <citation type="submission" date="2021-02" db="EMBL/GenBank/DDBJ databases">
        <title>Activity-based single-cell genomes from oceanic crustal fluid captures similar information to metagenomic and metatranscriptomic surveys with orders of magnitude less sampling.</title>
        <authorList>
            <person name="D'Angelo T.S."/>
            <person name="Orcutt B.N."/>
        </authorList>
    </citation>
    <scope>NUCLEOTIDE SEQUENCE [LARGE SCALE GENOMIC DNA]</scope>
    <source>
        <strain evidence="14">AH-315-G07</strain>
    </source>
</reference>
<proteinExistence type="inferred from homology"/>
<organism evidence="14 15">
    <name type="scientific">Simkania negevensis</name>
    <dbReference type="NCBI Taxonomy" id="83561"/>
    <lineage>
        <taxon>Bacteria</taxon>
        <taxon>Pseudomonadati</taxon>
        <taxon>Chlamydiota</taxon>
        <taxon>Chlamydiia</taxon>
        <taxon>Parachlamydiales</taxon>
        <taxon>Simkaniaceae</taxon>
        <taxon>Simkania</taxon>
    </lineage>
</organism>
<evidence type="ECO:0000256" key="4">
    <source>
        <dbReference type="ARBA" id="ARBA00022801"/>
    </source>
</evidence>
<evidence type="ECO:0000256" key="7">
    <source>
        <dbReference type="ARBA" id="ARBA00022840"/>
    </source>
</evidence>
<comment type="similarity">
    <text evidence="10">Belongs to the RecC family.</text>
</comment>
<keyword evidence="1 10" id="KW-0540">Nuclease</keyword>
<comment type="caution">
    <text evidence="14">The sequence shown here is derived from an EMBL/GenBank/DDBJ whole genome shotgun (WGS) entry which is preliminary data.</text>
</comment>